<protein>
    <submittedName>
        <fullName evidence="1">Uncharacterized protein</fullName>
    </submittedName>
</protein>
<comment type="caution">
    <text evidence="1">The sequence shown here is derived from an EMBL/GenBank/DDBJ whole genome shotgun (WGS) entry which is preliminary data.</text>
</comment>
<dbReference type="Proteomes" id="UP000434925">
    <property type="component" value="Unassembled WGS sequence"/>
</dbReference>
<name>A0A7V7P303_9PSED</name>
<gene>
    <name evidence="1" type="ORF">F7R14_16690</name>
</gene>
<accession>A0A7V7P303</accession>
<proteinExistence type="predicted"/>
<sequence length="80" mass="8150">MPAKAECQPISMLNVLASSRASPLPQGFGLSAVFVGSGNKTVGAGLLAKAVCQATLILNVLASSRASPLPHWMFIVLSGV</sequence>
<dbReference type="EMBL" id="VZPO01000006">
    <property type="protein sequence ID" value="KAB0503401.1"/>
    <property type="molecule type" value="Genomic_DNA"/>
</dbReference>
<organism evidence="1 2">
    <name type="scientific">Pseudomonas lini</name>
    <dbReference type="NCBI Taxonomy" id="163011"/>
    <lineage>
        <taxon>Bacteria</taxon>
        <taxon>Pseudomonadati</taxon>
        <taxon>Pseudomonadota</taxon>
        <taxon>Gammaproteobacteria</taxon>
        <taxon>Pseudomonadales</taxon>
        <taxon>Pseudomonadaceae</taxon>
        <taxon>Pseudomonas</taxon>
    </lineage>
</organism>
<evidence type="ECO:0000313" key="1">
    <source>
        <dbReference type="EMBL" id="KAB0503401.1"/>
    </source>
</evidence>
<dbReference type="AlphaFoldDB" id="A0A7V7P303"/>
<evidence type="ECO:0000313" key="2">
    <source>
        <dbReference type="Proteomes" id="UP000434925"/>
    </source>
</evidence>
<reference evidence="1 2" key="1">
    <citation type="submission" date="2019-09" db="EMBL/GenBank/DDBJ databases">
        <title>Draft genome sequences of 48 bacterial type strains from the CCUG.</title>
        <authorList>
            <person name="Tunovic T."/>
            <person name="Pineiro-Iglesias B."/>
            <person name="Unosson C."/>
            <person name="Inganas E."/>
            <person name="Ohlen M."/>
            <person name="Cardew S."/>
            <person name="Jensie-Markopoulos S."/>
            <person name="Salva-Serra F."/>
            <person name="Jaen-Luchoro D."/>
            <person name="Karlsson R."/>
            <person name="Svensson-Stadler L."/>
            <person name="Chun J."/>
            <person name="Moore E."/>
        </authorList>
    </citation>
    <scope>NUCLEOTIDE SEQUENCE [LARGE SCALE GENOMIC DNA]</scope>
    <source>
        <strain evidence="1 2">CCUG 51522</strain>
    </source>
</reference>